<dbReference type="AlphaFoldDB" id="A0A918K3V5"/>
<evidence type="ECO:0000256" key="3">
    <source>
        <dbReference type="ARBA" id="ARBA00022448"/>
    </source>
</evidence>
<comment type="caution">
    <text evidence="13">The sequence shown here is derived from an EMBL/GenBank/DDBJ whole genome shotgun (WGS) entry which is preliminary data.</text>
</comment>
<reference evidence="13" key="2">
    <citation type="submission" date="2020-09" db="EMBL/GenBank/DDBJ databases">
        <authorList>
            <person name="Sun Q."/>
            <person name="Kim S."/>
        </authorList>
    </citation>
    <scope>NUCLEOTIDE SEQUENCE</scope>
    <source>
        <strain evidence="13">KCTC 22169</strain>
    </source>
</reference>
<evidence type="ECO:0000259" key="12">
    <source>
        <dbReference type="PROSITE" id="PS52015"/>
    </source>
</evidence>
<dbReference type="PANTHER" id="PTHR33446">
    <property type="entry name" value="PROTEIN TONB-RELATED"/>
    <property type="match status" value="1"/>
</dbReference>
<keyword evidence="8 11" id="KW-1133">Transmembrane helix</keyword>
<comment type="subcellular location">
    <subcellularLocation>
        <location evidence="1">Cell inner membrane</location>
        <topology evidence="1">Single-pass membrane protein</topology>
        <orientation evidence="1">Periplasmic side</orientation>
    </subcellularLocation>
</comment>
<feature type="domain" description="TonB C-terminal" evidence="12">
    <location>
        <begin position="195"/>
        <end position="294"/>
    </location>
</feature>
<dbReference type="PROSITE" id="PS52015">
    <property type="entry name" value="TONB_CTD"/>
    <property type="match status" value="1"/>
</dbReference>
<keyword evidence="6 11" id="KW-0812">Transmembrane</keyword>
<evidence type="ECO:0000256" key="1">
    <source>
        <dbReference type="ARBA" id="ARBA00004383"/>
    </source>
</evidence>
<sequence length="296" mass="33058">MATAVAGVGAADRLSFTLFIALGLHALLIFGVSFQPPKAQQIPPTLEVTLSQHRSDSETPLDEADFLADADQQGSGTLEEKAQLTSTEQADIEDNQIFRTTPQVQQIRFSPTEQPRQRIVTTDADQRREVNDQSEEEAPAEAELASQDPMMVSQISDVATLRAMLDESRQNYAKRPRVRTLTAVSAKRSLDAAYVFNWLEEVERIGNQNYPQAARQQRLTGAVRLAVRIRADGSLDEVTVTQSSGHALLDQAAKRIVHLAAPFPTFTSDMRQEYDVLEIIRTWQFRTDNRFSREAS</sequence>
<dbReference type="GO" id="GO:0031992">
    <property type="term" value="F:energy transducer activity"/>
    <property type="evidence" value="ECO:0007669"/>
    <property type="project" value="TreeGrafter"/>
</dbReference>
<dbReference type="SUPFAM" id="SSF74653">
    <property type="entry name" value="TolA/TonB C-terminal domain"/>
    <property type="match status" value="1"/>
</dbReference>
<dbReference type="RefSeq" id="WP_189607282.1">
    <property type="nucleotide sequence ID" value="NZ_BMXR01000002.1"/>
</dbReference>
<evidence type="ECO:0000256" key="2">
    <source>
        <dbReference type="ARBA" id="ARBA00006555"/>
    </source>
</evidence>
<evidence type="ECO:0000256" key="8">
    <source>
        <dbReference type="ARBA" id="ARBA00022989"/>
    </source>
</evidence>
<dbReference type="InterPro" id="IPR006260">
    <property type="entry name" value="TonB/TolA_C"/>
</dbReference>
<keyword evidence="3" id="KW-0813">Transport</keyword>
<evidence type="ECO:0000256" key="5">
    <source>
        <dbReference type="ARBA" id="ARBA00022519"/>
    </source>
</evidence>
<dbReference type="GO" id="GO:0098797">
    <property type="term" value="C:plasma membrane protein complex"/>
    <property type="evidence" value="ECO:0007669"/>
    <property type="project" value="TreeGrafter"/>
</dbReference>
<keyword evidence="5" id="KW-0997">Cell inner membrane</keyword>
<dbReference type="InterPro" id="IPR051045">
    <property type="entry name" value="TonB-dependent_transducer"/>
</dbReference>
<keyword evidence="9 11" id="KW-0472">Membrane</keyword>
<accession>A0A918K3V5</accession>
<reference evidence="13" key="1">
    <citation type="journal article" date="2014" name="Int. J. Syst. Evol. Microbiol.">
        <title>Complete genome sequence of Corynebacterium casei LMG S-19264T (=DSM 44701T), isolated from a smear-ripened cheese.</title>
        <authorList>
            <consortium name="US DOE Joint Genome Institute (JGI-PGF)"/>
            <person name="Walter F."/>
            <person name="Albersmeier A."/>
            <person name="Kalinowski J."/>
            <person name="Ruckert C."/>
        </authorList>
    </citation>
    <scope>NUCLEOTIDE SEQUENCE</scope>
    <source>
        <strain evidence="13">KCTC 22169</strain>
    </source>
</reference>
<dbReference type="Gene3D" id="3.30.1150.10">
    <property type="match status" value="1"/>
</dbReference>
<dbReference type="GO" id="GO:0015031">
    <property type="term" value="P:protein transport"/>
    <property type="evidence" value="ECO:0007669"/>
    <property type="project" value="UniProtKB-KW"/>
</dbReference>
<dbReference type="Proteomes" id="UP000626148">
    <property type="component" value="Unassembled WGS sequence"/>
</dbReference>
<evidence type="ECO:0000256" key="9">
    <source>
        <dbReference type="ARBA" id="ARBA00023136"/>
    </source>
</evidence>
<feature type="transmembrane region" description="Helical" evidence="11">
    <location>
        <begin position="14"/>
        <end position="34"/>
    </location>
</feature>
<evidence type="ECO:0000313" key="13">
    <source>
        <dbReference type="EMBL" id="GGX44254.1"/>
    </source>
</evidence>
<feature type="region of interest" description="Disordered" evidence="10">
    <location>
        <begin position="111"/>
        <end position="145"/>
    </location>
</feature>
<name>A0A918K3V5_9GAMM</name>
<evidence type="ECO:0000313" key="14">
    <source>
        <dbReference type="Proteomes" id="UP000626148"/>
    </source>
</evidence>
<keyword evidence="14" id="KW-1185">Reference proteome</keyword>
<evidence type="ECO:0000256" key="4">
    <source>
        <dbReference type="ARBA" id="ARBA00022475"/>
    </source>
</evidence>
<dbReference type="GO" id="GO:0055085">
    <property type="term" value="P:transmembrane transport"/>
    <property type="evidence" value="ECO:0007669"/>
    <property type="project" value="InterPro"/>
</dbReference>
<evidence type="ECO:0000256" key="10">
    <source>
        <dbReference type="SAM" id="MobiDB-lite"/>
    </source>
</evidence>
<protein>
    <submittedName>
        <fullName evidence="13">Transporter TonB</fullName>
    </submittedName>
</protein>
<comment type="similarity">
    <text evidence="2">Belongs to the TonB family.</text>
</comment>
<keyword evidence="7" id="KW-0653">Protein transport</keyword>
<dbReference type="EMBL" id="BMXR01000002">
    <property type="protein sequence ID" value="GGX44254.1"/>
    <property type="molecule type" value="Genomic_DNA"/>
</dbReference>
<evidence type="ECO:0000256" key="6">
    <source>
        <dbReference type="ARBA" id="ARBA00022692"/>
    </source>
</evidence>
<gene>
    <name evidence="13" type="primary">tonB3</name>
    <name evidence="13" type="ORF">GCM10007392_08800</name>
</gene>
<dbReference type="PANTHER" id="PTHR33446:SF11">
    <property type="entry name" value="TONB3"/>
    <property type="match status" value="1"/>
</dbReference>
<dbReference type="NCBIfam" id="TIGR01352">
    <property type="entry name" value="tonB_Cterm"/>
    <property type="match status" value="1"/>
</dbReference>
<evidence type="ECO:0000256" key="7">
    <source>
        <dbReference type="ARBA" id="ARBA00022927"/>
    </source>
</evidence>
<keyword evidence="4" id="KW-1003">Cell membrane</keyword>
<dbReference type="Pfam" id="PF03544">
    <property type="entry name" value="TonB_C"/>
    <property type="match status" value="1"/>
</dbReference>
<evidence type="ECO:0000256" key="11">
    <source>
        <dbReference type="SAM" id="Phobius"/>
    </source>
</evidence>
<dbReference type="InterPro" id="IPR037682">
    <property type="entry name" value="TonB_C"/>
</dbReference>
<organism evidence="13 14">
    <name type="scientific">Saccharospirillum salsuginis</name>
    <dbReference type="NCBI Taxonomy" id="418750"/>
    <lineage>
        <taxon>Bacteria</taxon>
        <taxon>Pseudomonadati</taxon>
        <taxon>Pseudomonadota</taxon>
        <taxon>Gammaproteobacteria</taxon>
        <taxon>Oceanospirillales</taxon>
        <taxon>Saccharospirillaceae</taxon>
        <taxon>Saccharospirillum</taxon>
    </lineage>
</organism>
<proteinExistence type="inferred from homology"/>